<keyword evidence="2" id="KW-1185">Reference proteome</keyword>
<evidence type="ECO:0000313" key="1">
    <source>
        <dbReference type="EMBL" id="KAJ9068131.1"/>
    </source>
</evidence>
<proteinExistence type="predicted"/>
<sequence>MLVPYKDTFDVILSNAFSPHSHHKLTLKLTVDLVKIDAPMYSLSELEDRELGTCLDDMLVRG</sequence>
<organism evidence="1 2">
    <name type="scientific">Entomophthora muscae</name>
    <dbReference type="NCBI Taxonomy" id="34485"/>
    <lineage>
        <taxon>Eukaryota</taxon>
        <taxon>Fungi</taxon>
        <taxon>Fungi incertae sedis</taxon>
        <taxon>Zoopagomycota</taxon>
        <taxon>Entomophthoromycotina</taxon>
        <taxon>Entomophthoromycetes</taxon>
        <taxon>Entomophthorales</taxon>
        <taxon>Entomophthoraceae</taxon>
        <taxon>Entomophthora</taxon>
    </lineage>
</organism>
<dbReference type="EMBL" id="QTSX02003782">
    <property type="protein sequence ID" value="KAJ9068131.1"/>
    <property type="molecule type" value="Genomic_DNA"/>
</dbReference>
<dbReference type="Proteomes" id="UP001165960">
    <property type="component" value="Unassembled WGS sequence"/>
</dbReference>
<reference evidence="1" key="1">
    <citation type="submission" date="2022-04" db="EMBL/GenBank/DDBJ databases">
        <title>Genome of the entomopathogenic fungus Entomophthora muscae.</title>
        <authorList>
            <person name="Elya C."/>
            <person name="Lovett B.R."/>
            <person name="Lee E."/>
            <person name="Macias A.M."/>
            <person name="Hajek A.E."/>
            <person name="De Bivort B.L."/>
            <person name="Kasson M.T."/>
            <person name="De Fine Licht H.H."/>
            <person name="Stajich J.E."/>
        </authorList>
    </citation>
    <scope>NUCLEOTIDE SEQUENCE</scope>
    <source>
        <strain evidence="1">Berkeley</strain>
    </source>
</reference>
<comment type="caution">
    <text evidence="1">The sequence shown here is derived from an EMBL/GenBank/DDBJ whole genome shotgun (WGS) entry which is preliminary data.</text>
</comment>
<protein>
    <submittedName>
        <fullName evidence="1">Uncharacterized protein</fullName>
    </submittedName>
</protein>
<gene>
    <name evidence="1" type="ORF">DSO57_1031794</name>
</gene>
<accession>A0ACC2T0I7</accession>
<evidence type="ECO:0000313" key="2">
    <source>
        <dbReference type="Proteomes" id="UP001165960"/>
    </source>
</evidence>
<name>A0ACC2T0I7_9FUNG</name>